<comment type="caution">
    <text evidence="1">The sequence shown here is derived from an EMBL/GenBank/DDBJ whole genome shotgun (WGS) entry which is preliminary data.</text>
</comment>
<evidence type="ECO:0000313" key="1">
    <source>
        <dbReference type="EMBL" id="KAJ9053690.1"/>
    </source>
</evidence>
<dbReference type="EMBL" id="QTSX02006497">
    <property type="protein sequence ID" value="KAJ9053690.1"/>
    <property type="molecule type" value="Genomic_DNA"/>
</dbReference>
<evidence type="ECO:0000313" key="2">
    <source>
        <dbReference type="Proteomes" id="UP001165960"/>
    </source>
</evidence>
<dbReference type="Proteomes" id="UP001165960">
    <property type="component" value="Unassembled WGS sequence"/>
</dbReference>
<sequence>MSNFINATNLSGSEWALDCPSATSCTSSEDSCCIPDMGKMVLAVQWVVNQPIEEFTLHGLWPGDCETGMGPWEGCKVGATSTGSDVDDDVELKADMEKYWVSDRNDNQGFWDHEWNKHGTCLSTVRQECSRGKEDGPPHIRYFKASLKEYKKYKVYDELTRNSVVPREEPYSLSEILNALQKWESTFKLKCVNGRLNQIYFYSLGASANRFIQRSFVGTHNCPQKIYYPLKGSDEN</sequence>
<keyword evidence="2" id="KW-1185">Reference proteome</keyword>
<gene>
    <name evidence="1" type="ORF">DSO57_1021870</name>
</gene>
<reference evidence="1" key="1">
    <citation type="submission" date="2022-04" db="EMBL/GenBank/DDBJ databases">
        <title>Genome of the entomopathogenic fungus Entomophthora muscae.</title>
        <authorList>
            <person name="Elya C."/>
            <person name="Lovett B.R."/>
            <person name="Lee E."/>
            <person name="Macias A.M."/>
            <person name="Hajek A.E."/>
            <person name="De Bivort B.L."/>
            <person name="Kasson M.T."/>
            <person name="De Fine Licht H.H."/>
            <person name="Stajich J.E."/>
        </authorList>
    </citation>
    <scope>NUCLEOTIDE SEQUENCE</scope>
    <source>
        <strain evidence="1">Berkeley</strain>
    </source>
</reference>
<accession>A0ACC2RUE9</accession>
<organism evidence="1 2">
    <name type="scientific">Entomophthora muscae</name>
    <dbReference type="NCBI Taxonomy" id="34485"/>
    <lineage>
        <taxon>Eukaryota</taxon>
        <taxon>Fungi</taxon>
        <taxon>Fungi incertae sedis</taxon>
        <taxon>Zoopagomycota</taxon>
        <taxon>Entomophthoromycotina</taxon>
        <taxon>Entomophthoromycetes</taxon>
        <taxon>Entomophthorales</taxon>
        <taxon>Entomophthoraceae</taxon>
        <taxon>Entomophthora</taxon>
    </lineage>
</organism>
<name>A0ACC2RUE9_9FUNG</name>
<proteinExistence type="predicted"/>
<protein>
    <submittedName>
        <fullName evidence="1">Uncharacterized protein</fullName>
    </submittedName>
</protein>